<evidence type="ECO:0000313" key="2">
    <source>
        <dbReference type="EMBL" id="MDA0639486.1"/>
    </source>
</evidence>
<gene>
    <name evidence="2" type="ORF">OUY24_02505</name>
</gene>
<organism evidence="2 3">
    <name type="scientific">Nonomuraea ferruginea</name>
    <dbReference type="NCBI Taxonomy" id="46174"/>
    <lineage>
        <taxon>Bacteria</taxon>
        <taxon>Bacillati</taxon>
        <taxon>Actinomycetota</taxon>
        <taxon>Actinomycetes</taxon>
        <taxon>Streptosporangiales</taxon>
        <taxon>Streptosporangiaceae</taxon>
        <taxon>Nonomuraea</taxon>
    </lineage>
</organism>
<sequence length="94" mass="9507">MTAKALERPAPAPSPGGPPWPGPPSWGAGATATVAPAAVISTGPAAVCATGTLLPAGRLWAPVSWTVSAALVESASHACKWVMLGRRMCLRFMT</sequence>
<protein>
    <submittedName>
        <fullName evidence="2">Uncharacterized protein</fullName>
    </submittedName>
</protein>
<reference evidence="2 3" key="1">
    <citation type="submission" date="2022-11" db="EMBL/GenBank/DDBJ databases">
        <title>Nonomuraea corallina sp. nov., a new species of the genus Nonomuraea isolated from sea side sediment in Thai sea.</title>
        <authorList>
            <person name="Ngamcharungchit C."/>
            <person name="Matsumoto A."/>
            <person name="Suriyachadkun C."/>
            <person name="Panbangred W."/>
            <person name="Inahashi Y."/>
            <person name="Intra B."/>
        </authorList>
    </citation>
    <scope>NUCLEOTIDE SEQUENCE [LARGE SCALE GENOMIC DNA]</scope>
    <source>
        <strain evidence="2 3">DSM 43553</strain>
    </source>
</reference>
<evidence type="ECO:0000256" key="1">
    <source>
        <dbReference type="SAM" id="MobiDB-lite"/>
    </source>
</evidence>
<feature type="region of interest" description="Disordered" evidence="1">
    <location>
        <begin position="1"/>
        <end position="29"/>
    </location>
</feature>
<comment type="caution">
    <text evidence="2">The sequence shown here is derived from an EMBL/GenBank/DDBJ whole genome shotgun (WGS) entry which is preliminary data.</text>
</comment>
<proteinExistence type="predicted"/>
<dbReference type="EMBL" id="JAPNUD010000004">
    <property type="protein sequence ID" value="MDA0639486.1"/>
    <property type="molecule type" value="Genomic_DNA"/>
</dbReference>
<dbReference type="Proteomes" id="UP001212498">
    <property type="component" value="Unassembled WGS sequence"/>
</dbReference>
<dbReference type="RefSeq" id="WP_271274977.1">
    <property type="nucleotide sequence ID" value="NZ_JAPNUD010000004.1"/>
</dbReference>
<name>A0ABT4SQF1_9ACTN</name>
<keyword evidence="3" id="KW-1185">Reference proteome</keyword>
<feature type="compositionally biased region" description="Pro residues" evidence="1">
    <location>
        <begin position="10"/>
        <end position="24"/>
    </location>
</feature>
<evidence type="ECO:0000313" key="3">
    <source>
        <dbReference type="Proteomes" id="UP001212498"/>
    </source>
</evidence>
<accession>A0ABT4SQF1</accession>